<dbReference type="InterPro" id="IPR005334">
    <property type="entry name" value="Tctex-1-like"/>
</dbReference>
<dbReference type="InterPro" id="IPR038586">
    <property type="entry name" value="Tctex-1-like_sf"/>
</dbReference>
<feature type="region of interest" description="Disordered" evidence="2">
    <location>
        <begin position="1"/>
        <end position="38"/>
    </location>
</feature>
<accession>A0ABM0GLM1</accession>
<dbReference type="PANTHER" id="PTHR21255:SF65">
    <property type="entry name" value="TCTEX1 DOMAIN-CONTAINING PROTEIN 2"/>
    <property type="match status" value="1"/>
</dbReference>
<dbReference type="Pfam" id="PF03645">
    <property type="entry name" value="Tctex-1"/>
    <property type="match status" value="1"/>
</dbReference>
<evidence type="ECO:0000256" key="2">
    <source>
        <dbReference type="SAM" id="MobiDB-lite"/>
    </source>
</evidence>
<protein>
    <submittedName>
        <fullName evidence="4">Tctex1 domain-containing protein 1-like</fullName>
    </submittedName>
</protein>
<evidence type="ECO:0000313" key="4">
    <source>
        <dbReference type="RefSeq" id="XP_002732644.1"/>
    </source>
</evidence>
<dbReference type="PANTHER" id="PTHR21255">
    <property type="entry name" value="T-COMPLEX-ASSOCIATED-TESTIS-EXPRESSED 1/ DYNEIN LIGHT CHAIN"/>
    <property type="match status" value="1"/>
</dbReference>
<organism evidence="3 4">
    <name type="scientific">Saccoglossus kowalevskii</name>
    <name type="common">Acorn worm</name>
    <dbReference type="NCBI Taxonomy" id="10224"/>
    <lineage>
        <taxon>Eukaryota</taxon>
        <taxon>Metazoa</taxon>
        <taxon>Hemichordata</taxon>
        <taxon>Enteropneusta</taxon>
        <taxon>Harrimaniidae</taxon>
        <taxon>Saccoglossus</taxon>
    </lineage>
</organism>
<dbReference type="Gene3D" id="3.30.1140.40">
    <property type="entry name" value="Tctex-1"/>
    <property type="match status" value="1"/>
</dbReference>
<evidence type="ECO:0000313" key="3">
    <source>
        <dbReference type="Proteomes" id="UP000694865"/>
    </source>
</evidence>
<sequence>MEKRSKSDDENASTSSLVKSESLYEVTPRENRDTDGAYKRSGRLTLGVIRVLGRLISRTRDYSWSSPRRYNTGISSSTYHQSRNIDVSAPKVVVENTYKLLPDKRFPVETVKNVIQQILNDDLLECEYKADVIAEKTKSITDTIKYRVKRLNVKRFKIVCIVTIGKINGQEVIAAGRCLWDHNVDNFATATFKNRSIFAFATVYGVYFE</sequence>
<dbReference type="GeneID" id="100368714"/>
<keyword evidence="3" id="KW-1185">Reference proteome</keyword>
<evidence type="ECO:0000256" key="1">
    <source>
        <dbReference type="ARBA" id="ARBA00005361"/>
    </source>
</evidence>
<feature type="compositionally biased region" description="Basic and acidic residues" evidence="2">
    <location>
        <begin position="27"/>
        <end position="38"/>
    </location>
</feature>
<gene>
    <name evidence="4" type="primary">LOC100368714</name>
</gene>
<dbReference type="RefSeq" id="XP_002732644.1">
    <property type="nucleotide sequence ID" value="XM_002732598.1"/>
</dbReference>
<proteinExistence type="inferred from homology"/>
<name>A0ABM0GLM1_SACKO</name>
<comment type="similarity">
    <text evidence="1">Belongs to the dynein light chain Tctex-type family.</text>
</comment>
<dbReference type="Proteomes" id="UP000694865">
    <property type="component" value="Unplaced"/>
</dbReference>
<reference evidence="4" key="1">
    <citation type="submission" date="2025-08" db="UniProtKB">
        <authorList>
            <consortium name="RefSeq"/>
        </authorList>
    </citation>
    <scope>IDENTIFICATION</scope>
    <source>
        <tissue evidence="4">Testes</tissue>
    </source>
</reference>